<dbReference type="RefSeq" id="WP_043843644.1">
    <property type="nucleotide sequence ID" value="NZ_AQQW01000004.1"/>
</dbReference>
<dbReference type="SMART" id="SM00710">
    <property type="entry name" value="PbH1"/>
    <property type="match status" value="6"/>
</dbReference>
<gene>
    <name evidence="2" type="ORF">ATO8_08266</name>
</gene>
<dbReference type="AlphaFoldDB" id="W4HM53"/>
<dbReference type="InterPro" id="IPR039448">
    <property type="entry name" value="Beta_helix"/>
</dbReference>
<dbReference type="InterPro" id="IPR012334">
    <property type="entry name" value="Pectin_lyas_fold"/>
</dbReference>
<protein>
    <recommendedName>
        <fullName evidence="1">Right handed beta helix domain-containing protein</fullName>
    </recommendedName>
</protein>
<dbReference type="Proteomes" id="UP000019063">
    <property type="component" value="Unassembled WGS sequence"/>
</dbReference>
<sequence>MLSSASGGETLVLANGRYGDLDVDNRSFGSEVTIVAQNRLGAKFDSVSVSNSDNVRIDGVHVDNPSNGSGASYVVGVTDGSTNVSFVNSEVNGPVDGNYSGHYGIYSSDDARDITFANNYVHDVKNGGTFINTFDLTVSGNTIDHIGNDSFKFIGLRGALIEDNIGASHVYPSDGAHLDFIQFQGSDSRDITIRGNVYLPETASNVQGIFMDDAHYTNVLIEENIIVTSMIRGISVTSGTNVVARNNTVLDIPGTGSKATFVMVPDGQSYNNIQSAYPGHALGKVGGNLVVQNADPNGAWHYDDLFANADEGLGVTLEGLAPVAGSEAENYGAYGRLMELLARENGGATR</sequence>
<dbReference type="SUPFAM" id="SSF51126">
    <property type="entry name" value="Pectin lyase-like"/>
    <property type="match status" value="1"/>
</dbReference>
<dbReference type="eggNOG" id="COG2982">
    <property type="taxonomic scope" value="Bacteria"/>
</dbReference>
<dbReference type="InterPro" id="IPR006626">
    <property type="entry name" value="PbH1"/>
</dbReference>
<dbReference type="STRING" id="1379903.ATO8_08266"/>
<dbReference type="EMBL" id="AQQW01000004">
    <property type="protein sequence ID" value="ETW13191.1"/>
    <property type="molecule type" value="Genomic_DNA"/>
</dbReference>
<proteinExistence type="predicted"/>
<feature type="domain" description="Right handed beta helix" evidence="1">
    <location>
        <begin position="47"/>
        <end position="249"/>
    </location>
</feature>
<evidence type="ECO:0000313" key="3">
    <source>
        <dbReference type="Proteomes" id="UP000019063"/>
    </source>
</evidence>
<keyword evidence="3" id="KW-1185">Reference proteome</keyword>
<organism evidence="2 3">
    <name type="scientific">Roseivivax marinus</name>
    <dbReference type="NCBI Taxonomy" id="1379903"/>
    <lineage>
        <taxon>Bacteria</taxon>
        <taxon>Pseudomonadati</taxon>
        <taxon>Pseudomonadota</taxon>
        <taxon>Alphaproteobacteria</taxon>
        <taxon>Rhodobacterales</taxon>
        <taxon>Roseobacteraceae</taxon>
        <taxon>Roseivivax</taxon>
    </lineage>
</organism>
<comment type="caution">
    <text evidence="2">The sequence shown here is derived from an EMBL/GenBank/DDBJ whole genome shotgun (WGS) entry which is preliminary data.</text>
</comment>
<evidence type="ECO:0000313" key="2">
    <source>
        <dbReference type="EMBL" id="ETW13191.1"/>
    </source>
</evidence>
<dbReference type="InterPro" id="IPR011050">
    <property type="entry name" value="Pectin_lyase_fold/virulence"/>
</dbReference>
<reference evidence="2 3" key="1">
    <citation type="journal article" date="2014" name="Antonie Van Leeuwenhoek">
        <title>Roseivivax atlanticus sp. nov., isolated from surface seawater of the Atlantic Ocean.</title>
        <authorList>
            <person name="Li G."/>
            <person name="Lai Q."/>
            <person name="Liu X."/>
            <person name="Sun F."/>
            <person name="Shao Z."/>
        </authorList>
    </citation>
    <scope>NUCLEOTIDE SEQUENCE [LARGE SCALE GENOMIC DNA]</scope>
    <source>
        <strain evidence="2 3">22II-s10s</strain>
    </source>
</reference>
<dbReference type="Pfam" id="PF13229">
    <property type="entry name" value="Beta_helix"/>
    <property type="match status" value="1"/>
</dbReference>
<evidence type="ECO:0000259" key="1">
    <source>
        <dbReference type="Pfam" id="PF13229"/>
    </source>
</evidence>
<dbReference type="Gene3D" id="2.160.20.10">
    <property type="entry name" value="Single-stranded right-handed beta-helix, Pectin lyase-like"/>
    <property type="match status" value="1"/>
</dbReference>
<accession>W4HM53</accession>
<name>W4HM53_9RHOB</name>